<protein>
    <submittedName>
        <fullName evidence="2">Uncharacterized protein</fullName>
    </submittedName>
</protein>
<feature type="transmembrane region" description="Helical" evidence="1">
    <location>
        <begin position="7"/>
        <end position="29"/>
    </location>
</feature>
<reference evidence="2 3" key="1">
    <citation type="journal article" date="2016" name="Nat. Commun.">
        <title>Thousands of microbial genomes shed light on interconnected biogeochemical processes in an aquifer system.</title>
        <authorList>
            <person name="Anantharaman K."/>
            <person name="Brown C.T."/>
            <person name="Hug L.A."/>
            <person name="Sharon I."/>
            <person name="Castelle C.J."/>
            <person name="Probst A.J."/>
            <person name="Thomas B.C."/>
            <person name="Singh A."/>
            <person name="Wilkins M.J."/>
            <person name="Karaoz U."/>
            <person name="Brodie E.L."/>
            <person name="Williams K.H."/>
            <person name="Hubbard S.S."/>
            <person name="Banfield J.F."/>
        </authorList>
    </citation>
    <scope>NUCLEOTIDE SEQUENCE [LARGE SCALE GENOMIC DNA]</scope>
</reference>
<gene>
    <name evidence="2" type="ORF">A2837_01250</name>
</gene>
<keyword evidence="1" id="KW-0472">Membrane</keyword>
<dbReference type="EMBL" id="MFKO01000002">
    <property type="protein sequence ID" value="OGG41822.1"/>
    <property type="molecule type" value="Genomic_DNA"/>
</dbReference>
<evidence type="ECO:0000256" key="1">
    <source>
        <dbReference type="SAM" id="Phobius"/>
    </source>
</evidence>
<accession>A0A1F6BYH3</accession>
<evidence type="ECO:0000313" key="3">
    <source>
        <dbReference type="Proteomes" id="UP000176322"/>
    </source>
</evidence>
<dbReference type="STRING" id="1798475.A2837_01250"/>
<organism evidence="2 3">
    <name type="scientific">Candidatus Kaiserbacteria bacterium RIFCSPHIGHO2_01_FULL_46_22</name>
    <dbReference type="NCBI Taxonomy" id="1798475"/>
    <lineage>
        <taxon>Bacteria</taxon>
        <taxon>Candidatus Kaiseribacteriota</taxon>
    </lineage>
</organism>
<name>A0A1F6BYH3_9BACT</name>
<comment type="caution">
    <text evidence="2">The sequence shown here is derived from an EMBL/GenBank/DDBJ whole genome shotgun (WGS) entry which is preliminary data.</text>
</comment>
<proteinExistence type="predicted"/>
<sequence>MSGFKFVLVFIVCSIFAGAFFLVMIALFATDAFQVITFAWKAIIAISLAAGLLCALIGSMDSRAE</sequence>
<keyword evidence="1" id="KW-0812">Transmembrane</keyword>
<evidence type="ECO:0000313" key="2">
    <source>
        <dbReference type="EMBL" id="OGG41822.1"/>
    </source>
</evidence>
<dbReference type="Proteomes" id="UP000176322">
    <property type="component" value="Unassembled WGS sequence"/>
</dbReference>
<feature type="transmembrane region" description="Helical" evidence="1">
    <location>
        <begin position="35"/>
        <end position="58"/>
    </location>
</feature>
<dbReference type="AlphaFoldDB" id="A0A1F6BYH3"/>
<keyword evidence="1" id="KW-1133">Transmembrane helix</keyword>